<gene>
    <name evidence="2" type="ORF">M951_chr1207</name>
    <name evidence="1" type="ORF">M951_chr124</name>
    <name evidence="4" type="ORF">M951_chr2197</name>
    <name evidence="3" type="ORF">M951_chr224</name>
    <name evidence="6" type="ORF">M951_chr3181</name>
    <name evidence="5" type="ORF">M951_chr324</name>
</gene>
<proteinExistence type="predicted"/>
<dbReference type="Proteomes" id="UP000243670">
    <property type="component" value="Nucleomorph 1"/>
</dbReference>
<dbReference type="EMBL" id="CP006627">
    <property type="protein sequence ID" value="AIB09686.1"/>
    <property type="molecule type" value="Genomic_DNA"/>
</dbReference>
<dbReference type="EMBL" id="CP006627">
    <property type="protein sequence ID" value="AIB09511.1"/>
    <property type="molecule type" value="Genomic_DNA"/>
</dbReference>
<dbReference type="EMBL" id="CP006629">
    <property type="protein sequence ID" value="AIB10078.1"/>
    <property type="molecule type" value="Genomic_DNA"/>
</dbReference>
<dbReference type="EMBL" id="CP006628">
    <property type="protein sequence ID" value="AIB09727.1"/>
    <property type="molecule type" value="Genomic_DNA"/>
</dbReference>
<reference evidence="5 7" key="1">
    <citation type="journal article" date="2014" name="BMC Genomics">
        <title>Nucleomorph and plastid genome sequences of the chlorarachniophyte Lotharella oceanica: convergent reductive evolution and frequent recombination in nucleomorph-bearing algae.</title>
        <authorList>
            <person name="Tanifuji G."/>
            <person name="Onodera N.T."/>
            <person name="Brown M.W."/>
            <person name="Curtis B.A."/>
            <person name="Roger A.J."/>
            <person name="Ka-Shu Wong G."/>
            <person name="Melkonian M."/>
            <person name="Archibald J.M."/>
        </authorList>
    </citation>
    <scope>NUCLEOTIDE SEQUENCE [LARGE SCALE GENOMIC DNA]</scope>
    <source>
        <strain evidence="5 7">CCMP622</strain>
    </source>
</reference>
<evidence type="ECO:0000313" key="2">
    <source>
        <dbReference type="EMBL" id="AIB09686.1"/>
    </source>
</evidence>
<sequence length="163" mass="18187">MRTEQVGGRTLRHVVKMPFTGTLFRGDSEKNHRVHKGKEFLQMPPRTSVRAQTTNDSLAQARALAVSGNEVSHEETQNLRIVPNLSMRPQTGIRANKVIKIVDTTPEANVIIPARNFQYINAHVSKNSAAILPRKIVSKDAVLHRGIGDERQTMSDSTRTRNA</sequence>
<geneLocation type="nucleomorph" evidence="5"/>
<evidence type="ECO:0000313" key="5">
    <source>
        <dbReference type="EMBL" id="AIB09930.1"/>
    </source>
</evidence>
<dbReference type="EMBL" id="CP006629">
    <property type="protein sequence ID" value="AIB09930.1"/>
    <property type="molecule type" value="Genomic_DNA"/>
</dbReference>
<protein>
    <submittedName>
        <fullName evidence="5">Uncharacterized protein</fullName>
    </submittedName>
</protein>
<dbReference type="Proteomes" id="UP000243670">
    <property type="component" value="Nucleomorph 3"/>
</dbReference>
<evidence type="ECO:0000313" key="7">
    <source>
        <dbReference type="Proteomes" id="UP000243670"/>
    </source>
</evidence>
<organism evidence="5 7">
    <name type="scientific">Lotharella oceanica</name>
    <dbReference type="NCBI Taxonomy" id="641309"/>
    <lineage>
        <taxon>Eukaryota</taxon>
        <taxon>Sar</taxon>
        <taxon>Rhizaria</taxon>
        <taxon>Cercozoa</taxon>
        <taxon>Chlorarachniophyceae</taxon>
        <taxon>Lotharella</taxon>
    </lineage>
</organism>
<dbReference type="EMBL" id="CP006628">
    <property type="protein sequence ID" value="AIB09889.1"/>
    <property type="molecule type" value="Genomic_DNA"/>
</dbReference>
<evidence type="ECO:0000313" key="6">
    <source>
        <dbReference type="EMBL" id="AIB10078.1"/>
    </source>
</evidence>
<accession>A0A060DBQ8</accession>
<evidence type="ECO:0000313" key="4">
    <source>
        <dbReference type="EMBL" id="AIB09889.1"/>
    </source>
</evidence>
<dbReference type="Proteomes" id="UP000243670">
    <property type="component" value="Nucleomorph 2"/>
</dbReference>
<evidence type="ECO:0000313" key="1">
    <source>
        <dbReference type="EMBL" id="AIB09511.1"/>
    </source>
</evidence>
<keyword evidence="5" id="KW-0542">Nucleomorph</keyword>
<dbReference type="AlphaFoldDB" id="A0A060DBQ8"/>
<name>A0A060DBQ8_9EUKA</name>
<evidence type="ECO:0000313" key="3">
    <source>
        <dbReference type="EMBL" id="AIB09727.1"/>
    </source>
</evidence>